<dbReference type="Pfam" id="PF06834">
    <property type="entry name" value="TraU"/>
    <property type="match status" value="1"/>
</dbReference>
<dbReference type="EMBL" id="MQTW01000425">
    <property type="protein sequence ID" value="RYC80145.1"/>
    <property type="molecule type" value="Genomic_DNA"/>
</dbReference>
<feature type="signal peptide" evidence="1">
    <location>
        <begin position="1"/>
        <end position="34"/>
    </location>
</feature>
<protein>
    <recommendedName>
        <fullName evidence="4">TIGR03756 family integrating conjugative element protein</fullName>
    </recommendedName>
</protein>
<dbReference type="AlphaFoldDB" id="A0A4Q2UZV0"/>
<evidence type="ECO:0000313" key="2">
    <source>
        <dbReference type="EMBL" id="RYC80145.1"/>
    </source>
</evidence>
<dbReference type="InterPro" id="IPR011090">
    <property type="entry name" value="Integr_conj_element_PFL4709"/>
</dbReference>
<evidence type="ECO:0008006" key="4">
    <source>
        <dbReference type="Google" id="ProtNLM"/>
    </source>
</evidence>
<sequence length="432" mass="46724">MTAPLFSSIPRLRITRIACAGGLLLCLLGQTASAADVLVVTDSRHPLQSAGGARVIELDLPERIEAELAAGLPNDPSRAAALVQQRLRDGGQALQRRIGSAYQGVADAWGLGIVKVPAVVADRRYPIGGRSHESSVVGALTPGTPRHRFGVVERRRFELRAEHGDNRVFDSIARLPGIPRRRHLLLAVLHVDGLHRAHIGEGAALRAGRGGVELFEYRREPAGGDGTTNHDNENNLAKFKNADVIGHPGGSVLSQFASASGYACQGAGTAFMPYLLSTLDTLAWRYNVPEMVYPEALIPGMREIGGRTTLNLWGNVYPRGGFLHQTDDYKSGAIVAQRAGDVVTRRMQPHVYQPLLASSSDGYWPAGALVESDASTGKWQELTPTLSNSCAVFPHSNTRVQAQQGDYAWALWRPYACCERRGQVFLGSVDFL</sequence>
<dbReference type="NCBIfam" id="TIGR03756">
    <property type="entry name" value="conj_TIGR03756"/>
    <property type="match status" value="1"/>
</dbReference>
<gene>
    <name evidence="2" type="ORF">BFJ63_vAg16957</name>
</gene>
<dbReference type="InterPro" id="IPR009649">
    <property type="entry name" value="TraU"/>
</dbReference>
<dbReference type="InterPro" id="IPR026331">
    <property type="entry name" value="PFL_4710"/>
</dbReference>
<comment type="caution">
    <text evidence="2">The sequence shown here is derived from an EMBL/GenBank/DDBJ whole genome shotgun (WGS) entry which is preliminary data.</text>
</comment>
<accession>A0A4Q2UZV0</accession>
<feature type="chain" id="PRO_5020183459" description="TIGR03756 family integrating conjugative element protein" evidence="1">
    <location>
        <begin position="35"/>
        <end position="432"/>
    </location>
</feature>
<reference evidence="2 3" key="1">
    <citation type="submission" date="2016-12" db="EMBL/GenBank/DDBJ databases">
        <title>Draft genome sequence of Fusarium oxysporum causing rot on Narcissus.</title>
        <authorList>
            <person name="Armitage A.D."/>
            <person name="Taylor A."/>
            <person name="Clarkson J.P."/>
            <person name="Harrison R.J."/>
            <person name="Jackson A.C."/>
        </authorList>
    </citation>
    <scope>NUCLEOTIDE SEQUENCE [LARGE SCALE GENOMIC DNA]</scope>
    <source>
        <strain evidence="2 3">N139</strain>
    </source>
</reference>
<evidence type="ECO:0000313" key="3">
    <source>
        <dbReference type="Proteomes" id="UP000290540"/>
    </source>
</evidence>
<keyword evidence="1" id="KW-0732">Signal</keyword>
<organism evidence="2 3">
    <name type="scientific">Fusarium oxysporum f. sp. narcissi</name>
    <dbReference type="NCBI Taxonomy" id="451672"/>
    <lineage>
        <taxon>Eukaryota</taxon>
        <taxon>Fungi</taxon>
        <taxon>Dikarya</taxon>
        <taxon>Ascomycota</taxon>
        <taxon>Pezizomycotina</taxon>
        <taxon>Sordariomycetes</taxon>
        <taxon>Hypocreomycetidae</taxon>
        <taxon>Hypocreales</taxon>
        <taxon>Nectriaceae</taxon>
        <taxon>Fusarium</taxon>
        <taxon>Fusarium oxysporum species complex</taxon>
    </lineage>
</organism>
<dbReference type="Proteomes" id="UP000290540">
    <property type="component" value="Unassembled WGS sequence"/>
</dbReference>
<name>A0A4Q2UZV0_FUSOX</name>
<dbReference type="NCBIfam" id="TIGR03757">
    <property type="entry name" value="conj_TIGR03757"/>
    <property type="match status" value="1"/>
</dbReference>
<proteinExistence type="predicted"/>
<evidence type="ECO:0000256" key="1">
    <source>
        <dbReference type="SAM" id="SignalP"/>
    </source>
</evidence>
<dbReference type="Pfam" id="PF07511">
    <property type="entry name" value="DUF1525"/>
    <property type="match status" value="1"/>
</dbReference>